<evidence type="ECO:0000259" key="2">
    <source>
        <dbReference type="Pfam" id="PF11001"/>
    </source>
</evidence>
<feature type="compositionally biased region" description="Polar residues" evidence="1">
    <location>
        <begin position="318"/>
        <end position="332"/>
    </location>
</feature>
<sequence>MSRQNQQGGLTYPHFALVYIDRDGNLRQELSRSVAHSSQTILSPQVIKEFLSAVARSCYDSSHSPSRRIPPIGQTTMPHQMANTICGVDIHGVEGPINLQAGPSIRSASWLGQQEPWAREHQQLRTKPWSENLSPSNPKTMIYIKDKDFLRGYYEKGFQNLQQTNCRIIAKAYVKLVEPRKQINYPYNGRKVVAGRIQQFDPDMTKPPWWPAGVRHREPDHLLKTVYILCELRTSNGITSQQLREADQPIRRQIFPTERLQILDELYVVRRAEEKFLEGTAVSRANLPDAGGFAVGEREYSRKIPLAEDGSSRCPGQKPQSIRSGSVRNRSTQQPALMLAAEKPTGFFPNSDSAAQSPSQHIQQDLAIYPSFNHASASVSASPQGLSGKHPFVETHPHTTFCTDSIPCNSPFFAGFQPFLPETYDSLQGFQQPGVPNTGEYGAEQLRKNIESYGFTYYSEDWIF</sequence>
<evidence type="ECO:0000313" key="3">
    <source>
        <dbReference type="EMBL" id="KAJ5593527.1"/>
    </source>
</evidence>
<proteinExistence type="predicted"/>
<dbReference type="Pfam" id="PF11001">
    <property type="entry name" value="AFUB_07903_YDR124W_hel"/>
    <property type="match status" value="1"/>
</dbReference>
<protein>
    <recommendedName>
        <fullName evidence="2">Subtelomeric hrmA-associated cluster protein AFUB-079030/YDR124W-like helical bundle domain-containing protein</fullName>
    </recommendedName>
</protein>
<organism evidence="3 4">
    <name type="scientific">Penicillium hordei</name>
    <dbReference type="NCBI Taxonomy" id="40994"/>
    <lineage>
        <taxon>Eukaryota</taxon>
        <taxon>Fungi</taxon>
        <taxon>Dikarya</taxon>
        <taxon>Ascomycota</taxon>
        <taxon>Pezizomycotina</taxon>
        <taxon>Eurotiomycetes</taxon>
        <taxon>Eurotiomycetidae</taxon>
        <taxon>Eurotiales</taxon>
        <taxon>Aspergillaceae</taxon>
        <taxon>Penicillium</taxon>
    </lineage>
</organism>
<dbReference type="InterPro" id="IPR021264">
    <property type="entry name" value="AFUB_079030/YDR124W-like"/>
</dbReference>
<evidence type="ECO:0000313" key="4">
    <source>
        <dbReference type="Proteomes" id="UP001213799"/>
    </source>
</evidence>
<dbReference type="EMBL" id="JAQJAE010000005">
    <property type="protein sequence ID" value="KAJ5593527.1"/>
    <property type="molecule type" value="Genomic_DNA"/>
</dbReference>
<accession>A0AAD6DUW0</accession>
<reference evidence="3" key="1">
    <citation type="journal article" date="2023" name="IMA Fungus">
        <title>Comparative genomic study of the Penicillium genus elucidates a diverse pangenome and 15 lateral gene transfer events.</title>
        <authorList>
            <person name="Petersen C."/>
            <person name="Sorensen T."/>
            <person name="Nielsen M.R."/>
            <person name="Sondergaard T.E."/>
            <person name="Sorensen J.L."/>
            <person name="Fitzpatrick D.A."/>
            <person name="Frisvad J.C."/>
            <person name="Nielsen K.L."/>
        </authorList>
    </citation>
    <scope>NUCLEOTIDE SEQUENCE</scope>
    <source>
        <strain evidence="3">IBT 12815</strain>
    </source>
</reference>
<keyword evidence="4" id="KW-1185">Reference proteome</keyword>
<reference evidence="3" key="2">
    <citation type="submission" date="2023-01" db="EMBL/GenBank/DDBJ databases">
        <authorList>
            <person name="Petersen C."/>
        </authorList>
    </citation>
    <scope>NUCLEOTIDE SEQUENCE</scope>
    <source>
        <strain evidence="3">IBT 12815</strain>
    </source>
</reference>
<dbReference type="PANTHER" id="PTHR36102">
    <property type="entry name" value="CHROMOSOME 10, WHOLE GENOME SHOTGUN SEQUENCE"/>
    <property type="match status" value="1"/>
</dbReference>
<dbReference type="InterPro" id="IPR047092">
    <property type="entry name" value="AFUB_07903/YDR124W-like_hel"/>
</dbReference>
<comment type="caution">
    <text evidence="3">The sequence shown here is derived from an EMBL/GenBank/DDBJ whole genome shotgun (WGS) entry which is preliminary data.</text>
</comment>
<name>A0AAD6DUW0_9EURO</name>
<feature type="domain" description="Subtelomeric hrmA-associated cluster protein AFUB-079030/YDR124W-like helical bundle" evidence="2">
    <location>
        <begin position="144"/>
        <end position="271"/>
    </location>
</feature>
<dbReference type="RefSeq" id="XP_056750153.1">
    <property type="nucleotide sequence ID" value="XM_056901485.1"/>
</dbReference>
<dbReference type="AlphaFoldDB" id="A0AAD6DUW0"/>
<evidence type="ECO:0000256" key="1">
    <source>
        <dbReference type="SAM" id="MobiDB-lite"/>
    </source>
</evidence>
<dbReference type="Proteomes" id="UP001213799">
    <property type="component" value="Unassembled WGS sequence"/>
</dbReference>
<feature type="region of interest" description="Disordered" evidence="1">
    <location>
        <begin position="306"/>
        <end position="332"/>
    </location>
</feature>
<dbReference type="PANTHER" id="PTHR36102:SF1">
    <property type="entry name" value="YDR124W-LIKE HELICAL BUNDLE DOMAIN-CONTAINING PROTEIN"/>
    <property type="match status" value="1"/>
</dbReference>
<dbReference type="GeneID" id="81591727"/>
<gene>
    <name evidence="3" type="ORF">N7537_010431</name>
</gene>